<evidence type="ECO:0000256" key="6">
    <source>
        <dbReference type="ARBA" id="ARBA00022692"/>
    </source>
</evidence>
<sequence length="751" mass="86038">MAQKAIKKYKEVRFDLAKQLQDLQQQLAETKQELNRLREDSECDAQSREFTQKFTIDVSPPPEKKGYLFQWQDRSIGWGGTKWSLLFVSLETGRIACYESHMDQSPISVLNLRGCAVQDEGRKRDRKYKEKSNRKKNGDYRNEEEEPGYFHVFGIIHRPESDDNAEQNGTDNSSTLLPLLRFSTTSVAEKNLWMDLISCSCAYCETEDFMRGEAARAAERVKQQEEQAKLSQAMPGASRGTLPPLYFAPSVPELEKMQRRKSMSKMPKSSSFRTVTKSRDADSREAQYPPSKPMHVKAAPSFLSSEAPVQNYRGLFNLAMILLVVSNFRLILDTIRTHGLALTHTKSYLSHLYNHYSEDPFHEFPVMSGFLLLQGFLVGAFGIEWLLSRNKLSEALGMTLHHVNTHATLLSCISIVWNQIENPAVGAALLLYATITWMKLISYACANEDYRLAMKSGDVHAIEARLALLNNLEPDDESISYPMNITLGNIYYFWLAPTLTYQIAFPRTPRVRMKRVFGILLGMIACAALFTFLVAQIVNPALKLLVIDLKKTNGVYTPGILAEYWLKLAIANTYLWLLTFYAYFHLYLNFWAEVLRFGDRVFYKDWWNSSELASYWRLWNMPVHMWLIRHLYFPCLRMKFSKAGAMFVVFFVSAVLHEVLVSIPFHMMRPWSFLGMMMQMPLIIFTKSLVRKNPGSSIGNVIFWLAFCVVGQPTAVLMYTADYQLAKDRAELGENTTGVTKVDYPAELQGS</sequence>
<evidence type="ECO:0000256" key="12">
    <source>
        <dbReference type="SAM" id="Coils"/>
    </source>
</evidence>
<dbReference type="EC" id="2.3.1.20" evidence="4"/>
<evidence type="ECO:0000256" key="5">
    <source>
        <dbReference type="ARBA" id="ARBA00022679"/>
    </source>
</evidence>
<proteinExistence type="inferred from homology"/>
<keyword evidence="10" id="KW-0012">Acyltransferase</keyword>
<protein>
    <recommendedName>
        <fullName evidence="4">diacylglycerol O-acyltransferase</fullName>
        <ecNumber evidence="4">2.3.1.20</ecNumber>
    </recommendedName>
</protein>
<feature type="domain" description="PH" evidence="15">
    <location>
        <begin position="61"/>
        <end position="202"/>
    </location>
</feature>
<comment type="subcellular location">
    <subcellularLocation>
        <location evidence="1">Endoplasmic reticulum membrane</location>
        <topology evidence="1">Multi-pass membrane protein</topology>
    </subcellularLocation>
</comment>
<keyword evidence="17" id="KW-1185">Reference proteome</keyword>
<organism evidence="16 17">
    <name type="scientific">Seminavis robusta</name>
    <dbReference type="NCBI Taxonomy" id="568900"/>
    <lineage>
        <taxon>Eukaryota</taxon>
        <taxon>Sar</taxon>
        <taxon>Stramenopiles</taxon>
        <taxon>Ochrophyta</taxon>
        <taxon>Bacillariophyta</taxon>
        <taxon>Bacillariophyceae</taxon>
        <taxon>Bacillariophycidae</taxon>
        <taxon>Naviculales</taxon>
        <taxon>Naviculaceae</taxon>
        <taxon>Seminavis</taxon>
    </lineage>
</organism>
<evidence type="ECO:0000256" key="2">
    <source>
        <dbReference type="ARBA" id="ARBA00005189"/>
    </source>
</evidence>
<dbReference type="InterPro" id="IPR001849">
    <property type="entry name" value="PH_domain"/>
</dbReference>
<evidence type="ECO:0000256" key="13">
    <source>
        <dbReference type="SAM" id="MobiDB-lite"/>
    </source>
</evidence>
<dbReference type="Gene3D" id="2.30.29.30">
    <property type="entry name" value="Pleckstrin-homology domain (PH domain)/Phosphotyrosine-binding domain (PTB)"/>
    <property type="match status" value="1"/>
</dbReference>
<feature type="transmembrane region" description="Helical" evidence="14">
    <location>
        <begin position="643"/>
        <end position="665"/>
    </location>
</feature>
<reference evidence="16" key="1">
    <citation type="submission" date="2020-06" db="EMBL/GenBank/DDBJ databases">
        <authorList>
            <consortium name="Plant Systems Biology data submission"/>
        </authorList>
    </citation>
    <scope>NUCLEOTIDE SEQUENCE</scope>
    <source>
        <strain evidence="16">D6</strain>
    </source>
</reference>
<comment type="pathway">
    <text evidence="2">Lipid metabolism.</text>
</comment>
<evidence type="ECO:0000313" key="16">
    <source>
        <dbReference type="EMBL" id="CAB9524996.1"/>
    </source>
</evidence>
<dbReference type="SMART" id="SM00233">
    <property type="entry name" value="PH"/>
    <property type="match status" value="1"/>
</dbReference>
<dbReference type="OrthoDB" id="10039049at2759"/>
<dbReference type="PROSITE" id="PS50003">
    <property type="entry name" value="PH_DOMAIN"/>
    <property type="match status" value="1"/>
</dbReference>
<dbReference type="InterPro" id="IPR004299">
    <property type="entry name" value="MBOAT_fam"/>
</dbReference>
<feature type="active site" evidence="11">
    <location>
        <position position="657"/>
    </location>
</feature>
<dbReference type="Proteomes" id="UP001153069">
    <property type="component" value="Unassembled WGS sequence"/>
</dbReference>
<evidence type="ECO:0000259" key="15">
    <source>
        <dbReference type="PROSITE" id="PS50003"/>
    </source>
</evidence>
<evidence type="ECO:0000256" key="10">
    <source>
        <dbReference type="ARBA" id="ARBA00023315"/>
    </source>
</evidence>
<comment type="caution">
    <text evidence="16">The sequence shown here is derived from an EMBL/GenBank/DDBJ whole genome shotgun (WGS) entry which is preliminary data.</text>
</comment>
<dbReference type="InterPro" id="IPR014371">
    <property type="entry name" value="Oat_ACAT_DAG_ARE"/>
</dbReference>
<evidence type="ECO:0000256" key="11">
    <source>
        <dbReference type="PIRSR" id="PIRSR000439-1"/>
    </source>
</evidence>
<evidence type="ECO:0000313" key="17">
    <source>
        <dbReference type="Proteomes" id="UP001153069"/>
    </source>
</evidence>
<dbReference type="SUPFAM" id="SSF50729">
    <property type="entry name" value="PH domain-like"/>
    <property type="match status" value="1"/>
</dbReference>
<evidence type="ECO:0000256" key="1">
    <source>
        <dbReference type="ARBA" id="ARBA00004477"/>
    </source>
</evidence>
<keyword evidence="9 14" id="KW-0472">Membrane</keyword>
<keyword evidence="6 14" id="KW-0812">Transmembrane</keyword>
<evidence type="ECO:0000256" key="3">
    <source>
        <dbReference type="ARBA" id="ARBA00009010"/>
    </source>
</evidence>
<keyword evidence="12" id="KW-0175">Coiled coil</keyword>
<feature type="transmembrane region" description="Helical" evidence="14">
    <location>
        <begin position="366"/>
        <end position="387"/>
    </location>
</feature>
<feature type="compositionally biased region" description="Low complexity" evidence="13">
    <location>
        <begin position="264"/>
        <end position="273"/>
    </location>
</feature>
<dbReference type="InterPro" id="IPR011993">
    <property type="entry name" value="PH-like_dom_sf"/>
</dbReference>
<dbReference type="GO" id="GO:0019432">
    <property type="term" value="P:triglyceride biosynthetic process"/>
    <property type="evidence" value="ECO:0007669"/>
    <property type="project" value="TreeGrafter"/>
</dbReference>
<feature type="coiled-coil region" evidence="12">
    <location>
        <begin position="207"/>
        <end position="234"/>
    </location>
</feature>
<feature type="transmembrane region" description="Helical" evidence="14">
    <location>
        <begin position="702"/>
        <end position="721"/>
    </location>
</feature>
<dbReference type="PANTHER" id="PTHR10408:SF7">
    <property type="entry name" value="DIACYLGLYCEROL O-ACYLTRANSFERASE 1"/>
    <property type="match status" value="1"/>
</dbReference>
<dbReference type="Pfam" id="PF03062">
    <property type="entry name" value="MBOAT"/>
    <property type="match status" value="1"/>
</dbReference>
<evidence type="ECO:0000256" key="8">
    <source>
        <dbReference type="ARBA" id="ARBA00022989"/>
    </source>
</evidence>
<keyword evidence="7" id="KW-0256">Endoplasmic reticulum</keyword>
<feature type="region of interest" description="Disordered" evidence="13">
    <location>
        <begin position="123"/>
        <end position="142"/>
    </location>
</feature>
<dbReference type="GO" id="GO:0005789">
    <property type="term" value="C:endoplasmic reticulum membrane"/>
    <property type="evidence" value="ECO:0007669"/>
    <property type="project" value="UniProtKB-SubCell"/>
</dbReference>
<accession>A0A9N8HT55</accession>
<feature type="transmembrane region" description="Helical" evidence="14">
    <location>
        <begin position="516"/>
        <end position="538"/>
    </location>
</feature>
<evidence type="ECO:0000256" key="14">
    <source>
        <dbReference type="SAM" id="Phobius"/>
    </source>
</evidence>
<feature type="transmembrane region" description="Helical" evidence="14">
    <location>
        <begin position="574"/>
        <end position="592"/>
    </location>
</feature>
<comment type="similarity">
    <text evidence="3">Belongs to the membrane-bound acyltransferase family. Sterol o-acyltransferase subfamily.</text>
</comment>
<dbReference type="EMBL" id="CAICTM010001613">
    <property type="protein sequence ID" value="CAB9524996.1"/>
    <property type="molecule type" value="Genomic_DNA"/>
</dbReference>
<dbReference type="GO" id="GO:0004144">
    <property type="term" value="F:diacylglycerol O-acyltransferase activity"/>
    <property type="evidence" value="ECO:0007669"/>
    <property type="project" value="UniProtKB-EC"/>
</dbReference>
<feature type="coiled-coil region" evidence="12">
    <location>
        <begin position="6"/>
        <end position="44"/>
    </location>
</feature>
<keyword evidence="5" id="KW-0808">Transferase</keyword>
<evidence type="ECO:0000256" key="7">
    <source>
        <dbReference type="ARBA" id="ARBA00022824"/>
    </source>
</evidence>
<name>A0A9N8HT55_9STRA</name>
<dbReference type="PANTHER" id="PTHR10408">
    <property type="entry name" value="STEROL O-ACYLTRANSFERASE"/>
    <property type="match status" value="1"/>
</dbReference>
<feature type="region of interest" description="Disordered" evidence="13">
    <location>
        <begin position="259"/>
        <end position="293"/>
    </location>
</feature>
<keyword evidence="8 14" id="KW-1133">Transmembrane helix</keyword>
<evidence type="ECO:0000256" key="4">
    <source>
        <dbReference type="ARBA" id="ARBA00013244"/>
    </source>
</evidence>
<evidence type="ECO:0000256" key="9">
    <source>
        <dbReference type="ARBA" id="ARBA00023136"/>
    </source>
</evidence>
<dbReference type="AlphaFoldDB" id="A0A9N8HT55"/>
<feature type="transmembrane region" description="Helical" evidence="14">
    <location>
        <begin position="314"/>
        <end position="332"/>
    </location>
</feature>
<gene>
    <name evidence="16" type="ORF">SEMRO_1615_G286150.1</name>
</gene>
<feature type="compositionally biased region" description="Basic and acidic residues" evidence="13">
    <location>
        <begin position="123"/>
        <end position="141"/>
    </location>
</feature>